<sequence>MAKENFMQIASNFYDAVQDQDNASKPNSKDLSFVASRLEIIKSIHDYVSEA</sequence>
<evidence type="ECO:0000313" key="1">
    <source>
        <dbReference type="EMBL" id="KAG7118915.1"/>
    </source>
</evidence>
<accession>A0A8I3AHF6</accession>
<name>A0A8I3AHF6_VERLO</name>
<organism evidence="1 2">
    <name type="scientific">Verticillium longisporum</name>
    <name type="common">Verticillium dahliae var. longisporum</name>
    <dbReference type="NCBI Taxonomy" id="100787"/>
    <lineage>
        <taxon>Eukaryota</taxon>
        <taxon>Fungi</taxon>
        <taxon>Dikarya</taxon>
        <taxon>Ascomycota</taxon>
        <taxon>Pezizomycotina</taxon>
        <taxon>Sordariomycetes</taxon>
        <taxon>Hypocreomycetidae</taxon>
        <taxon>Glomerellales</taxon>
        <taxon>Plectosphaerellaceae</taxon>
        <taxon>Verticillium</taxon>
    </lineage>
</organism>
<dbReference type="Proteomes" id="UP000689129">
    <property type="component" value="Unassembled WGS sequence"/>
</dbReference>
<proteinExistence type="predicted"/>
<comment type="caution">
    <text evidence="1">The sequence shown here is derived from an EMBL/GenBank/DDBJ whole genome shotgun (WGS) entry which is preliminary data.</text>
</comment>
<gene>
    <name evidence="1" type="ORF">HYQ45_018990</name>
</gene>
<dbReference type="AlphaFoldDB" id="A0A8I3AHF6"/>
<dbReference type="EMBL" id="JAEMWZ010000420">
    <property type="protein sequence ID" value="KAG7118915.1"/>
    <property type="molecule type" value="Genomic_DNA"/>
</dbReference>
<evidence type="ECO:0000313" key="2">
    <source>
        <dbReference type="Proteomes" id="UP000689129"/>
    </source>
</evidence>
<reference evidence="1" key="1">
    <citation type="journal article" date="2021" name="Mol. Plant Pathol.">
        <title>A 20-kb lineage-specific genomic region tames virulence in pathogenic amphidiploid Verticillium longisporum.</title>
        <authorList>
            <person name="Harting R."/>
            <person name="Starke J."/>
            <person name="Kusch H."/>
            <person name="Poggeler S."/>
            <person name="Maurus I."/>
            <person name="Schluter R."/>
            <person name="Landesfeind M."/>
            <person name="Bulla I."/>
            <person name="Nowrousian M."/>
            <person name="de Jonge R."/>
            <person name="Stahlhut G."/>
            <person name="Hoff K.J."/>
            <person name="Asshauer K.P."/>
            <person name="Thurmer A."/>
            <person name="Stanke M."/>
            <person name="Daniel R."/>
            <person name="Morgenstern B."/>
            <person name="Thomma B.P.H.J."/>
            <person name="Kronstad J.W."/>
            <person name="Braus-Stromeyer S.A."/>
            <person name="Braus G.H."/>
        </authorList>
    </citation>
    <scope>NUCLEOTIDE SEQUENCE</scope>
    <source>
        <strain evidence="1">Vl32</strain>
    </source>
</reference>
<protein>
    <submittedName>
        <fullName evidence="1">Uncharacterized protein</fullName>
    </submittedName>
</protein>